<sequence>MGLIRHVDHRLCVGAARTVSQSNVGQYGHAEHEHAHGNGNGHEYGNEHEPSVSGWGGGRSSVAPSVMGMPNMQMGMGGMNMSMFPGAPGFGMGMASGGSVIGSGGSVMGGMGGGGGMGMGWPGGGMMFPPAPRSMYGGSVYAGSEVGGPSWGTRSAYGESSGAPRDRSSRVPRQSHVPPVPPLSAGAVKREGPRARTKTAPSGVGQGAAQGQGLKKRGEAQGLVGAVSPPSSWKGQ</sequence>
<protein>
    <submittedName>
        <fullName evidence="1">Uncharacterized protein</fullName>
    </submittedName>
</protein>
<reference evidence="1" key="2">
    <citation type="journal article" date="2022" name="New Phytol.">
        <title>Evolutionary transition to the ectomycorrhizal habit in the genomes of a hyperdiverse lineage of mushroom-forming fungi.</title>
        <authorList>
            <person name="Looney B."/>
            <person name="Miyauchi S."/>
            <person name="Morin E."/>
            <person name="Drula E."/>
            <person name="Courty P.E."/>
            <person name="Kohler A."/>
            <person name="Kuo A."/>
            <person name="LaButti K."/>
            <person name="Pangilinan J."/>
            <person name="Lipzen A."/>
            <person name="Riley R."/>
            <person name="Andreopoulos W."/>
            <person name="He G."/>
            <person name="Johnson J."/>
            <person name="Nolan M."/>
            <person name="Tritt A."/>
            <person name="Barry K.W."/>
            <person name="Grigoriev I.V."/>
            <person name="Nagy L.G."/>
            <person name="Hibbett D."/>
            <person name="Henrissat B."/>
            <person name="Matheny P.B."/>
            <person name="Labbe J."/>
            <person name="Martin F.M."/>
        </authorList>
    </citation>
    <scope>NUCLEOTIDE SEQUENCE</scope>
    <source>
        <strain evidence="1">HHB10654</strain>
    </source>
</reference>
<evidence type="ECO:0000313" key="2">
    <source>
        <dbReference type="Proteomes" id="UP000814140"/>
    </source>
</evidence>
<reference evidence="1" key="1">
    <citation type="submission" date="2021-03" db="EMBL/GenBank/DDBJ databases">
        <authorList>
            <consortium name="DOE Joint Genome Institute"/>
            <person name="Ahrendt S."/>
            <person name="Looney B.P."/>
            <person name="Miyauchi S."/>
            <person name="Morin E."/>
            <person name="Drula E."/>
            <person name="Courty P.E."/>
            <person name="Chicoki N."/>
            <person name="Fauchery L."/>
            <person name="Kohler A."/>
            <person name="Kuo A."/>
            <person name="Labutti K."/>
            <person name="Pangilinan J."/>
            <person name="Lipzen A."/>
            <person name="Riley R."/>
            <person name="Andreopoulos W."/>
            <person name="He G."/>
            <person name="Johnson J."/>
            <person name="Barry K.W."/>
            <person name="Grigoriev I.V."/>
            <person name="Nagy L."/>
            <person name="Hibbett D."/>
            <person name="Henrissat B."/>
            <person name="Matheny P.B."/>
            <person name="Labbe J."/>
            <person name="Martin F."/>
        </authorList>
    </citation>
    <scope>NUCLEOTIDE SEQUENCE</scope>
    <source>
        <strain evidence="1">HHB10654</strain>
    </source>
</reference>
<keyword evidence="2" id="KW-1185">Reference proteome</keyword>
<accession>A0ACB8TE31</accession>
<proteinExistence type="predicted"/>
<name>A0ACB8TE31_9AGAM</name>
<gene>
    <name evidence="1" type="ORF">BV25DRAFT_1413069</name>
</gene>
<dbReference type="EMBL" id="MU277192">
    <property type="protein sequence ID" value="KAI0066640.1"/>
    <property type="molecule type" value="Genomic_DNA"/>
</dbReference>
<evidence type="ECO:0000313" key="1">
    <source>
        <dbReference type="EMBL" id="KAI0066640.1"/>
    </source>
</evidence>
<dbReference type="Proteomes" id="UP000814140">
    <property type="component" value="Unassembled WGS sequence"/>
</dbReference>
<comment type="caution">
    <text evidence="1">The sequence shown here is derived from an EMBL/GenBank/DDBJ whole genome shotgun (WGS) entry which is preliminary data.</text>
</comment>
<organism evidence="1 2">
    <name type="scientific">Artomyces pyxidatus</name>
    <dbReference type="NCBI Taxonomy" id="48021"/>
    <lineage>
        <taxon>Eukaryota</taxon>
        <taxon>Fungi</taxon>
        <taxon>Dikarya</taxon>
        <taxon>Basidiomycota</taxon>
        <taxon>Agaricomycotina</taxon>
        <taxon>Agaricomycetes</taxon>
        <taxon>Russulales</taxon>
        <taxon>Auriscalpiaceae</taxon>
        <taxon>Artomyces</taxon>
    </lineage>
</organism>